<dbReference type="InterPro" id="IPR001164">
    <property type="entry name" value="ArfGAP_dom"/>
</dbReference>
<feature type="region of interest" description="Disordered" evidence="6">
    <location>
        <begin position="305"/>
        <end position="379"/>
    </location>
</feature>
<evidence type="ECO:0000256" key="6">
    <source>
        <dbReference type="SAM" id="MobiDB-lite"/>
    </source>
</evidence>
<dbReference type="SMART" id="SM00105">
    <property type="entry name" value="ArfGap"/>
    <property type="match status" value="1"/>
</dbReference>
<evidence type="ECO:0000256" key="4">
    <source>
        <dbReference type="ARBA" id="ARBA00022833"/>
    </source>
</evidence>
<evidence type="ECO:0000313" key="9">
    <source>
        <dbReference type="EMBL" id="KAK4527913.1"/>
    </source>
</evidence>
<dbReference type="PROSITE" id="PS50115">
    <property type="entry name" value="ARFGAP"/>
    <property type="match status" value="1"/>
</dbReference>
<keyword evidence="4" id="KW-0862">Zinc</keyword>
<dbReference type="Gene3D" id="1.10.220.150">
    <property type="entry name" value="Arf GTPase activating protein"/>
    <property type="match status" value="1"/>
</dbReference>
<feature type="compositionally biased region" description="Basic and acidic residues" evidence="6">
    <location>
        <begin position="313"/>
        <end position="331"/>
    </location>
</feature>
<protein>
    <submittedName>
        <fullName evidence="9">Uncharacterized protein</fullName>
    </submittedName>
</protein>
<dbReference type="InterPro" id="IPR009060">
    <property type="entry name" value="UBA-like_sf"/>
</dbReference>
<dbReference type="SUPFAM" id="SSF46934">
    <property type="entry name" value="UBA-like"/>
    <property type="match status" value="1"/>
</dbReference>
<evidence type="ECO:0000259" key="8">
    <source>
        <dbReference type="PROSITE" id="PS50115"/>
    </source>
</evidence>
<feature type="domain" description="UBA" evidence="7">
    <location>
        <begin position="158"/>
        <end position="200"/>
    </location>
</feature>
<dbReference type="GO" id="GO:0008270">
    <property type="term" value="F:zinc ion binding"/>
    <property type="evidence" value="ECO:0007669"/>
    <property type="project" value="UniProtKB-KW"/>
</dbReference>
<keyword evidence="3 5" id="KW-0863">Zinc-finger</keyword>
<feature type="compositionally biased region" description="Basic and acidic residues" evidence="6">
    <location>
        <begin position="352"/>
        <end position="369"/>
    </location>
</feature>
<keyword evidence="1" id="KW-0343">GTPase activation</keyword>
<organism evidence="9 10">
    <name type="scientific">Galdieria yellowstonensis</name>
    <dbReference type="NCBI Taxonomy" id="3028027"/>
    <lineage>
        <taxon>Eukaryota</taxon>
        <taxon>Rhodophyta</taxon>
        <taxon>Bangiophyceae</taxon>
        <taxon>Galdieriales</taxon>
        <taxon>Galdieriaceae</taxon>
        <taxon>Galdieria</taxon>
    </lineage>
</organism>
<accession>A0AAV9IKG3</accession>
<keyword evidence="2" id="KW-0479">Metal-binding</keyword>
<feature type="domain" description="Arf-GAP" evidence="8">
    <location>
        <begin position="6"/>
        <end position="126"/>
    </location>
</feature>
<sequence>MEQKQQHILGQLMSQPENKVCADCGATGPRWASVNLGVFLCMTCSSLHRKLGVHISQVRSCTLDRWTEQQLEHMKNMGNAKARQLYEANLPRGFQRPSSEQLDVLERWIRDKYERKLFMKEEDRNRLEAQSGSSNSRRLHNSWREDIYVPNSPQWNSVRDTSSPALRVLLEMGFRRDDAITALHISRGDIMQAVDWILIHGSASSSMQSRSSTQQAPSSYPSTNIWEDSLVNEKDLEAQDRNVQLTKNTNNSENVQQDNEDSNFADFEEFEEFVSAPEPSNSSPSNNRRDEIRDKILELYKQVQSSTKQSHLLQEDKDWDALTSRTTKDDPSNEQSATQPDPFEDLLSLTSKEAKPTKTTTTKDDHQNNDDGVFSGFDT</sequence>
<dbReference type="FunFam" id="1.10.220.150:FF:000009">
    <property type="entry name" value="stromal membrane-associated protein 1 isoform X1"/>
    <property type="match status" value="1"/>
</dbReference>
<name>A0AAV9IKG3_9RHOD</name>
<dbReference type="PROSITE" id="PS50030">
    <property type="entry name" value="UBA"/>
    <property type="match status" value="1"/>
</dbReference>
<dbReference type="PANTHER" id="PTHR45705">
    <property type="entry name" value="FI20236P1"/>
    <property type="match status" value="1"/>
</dbReference>
<dbReference type="InterPro" id="IPR051718">
    <property type="entry name" value="ARF_GTPase-activating"/>
</dbReference>
<evidence type="ECO:0000256" key="5">
    <source>
        <dbReference type="PROSITE-ProRule" id="PRU00288"/>
    </source>
</evidence>
<dbReference type="Proteomes" id="UP001300502">
    <property type="component" value="Unassembled WGS sequence"/>
</dbReference>
<dbReference type="CDD" id="cd08204">
    <property type="entry name" value="ArfGap"/>
    <property type="match status" value="1"/>
</dbReference>
<dbReference type="PANTHER" id="PTHR45705:SF1">
    <property type="entry name" value="FI20236P1"/>
    <property type="match status" value="1"/>
</dbReference>
<dbReference type="Pfam" id="PF00627">
    <property type="entry name" value="UBA"/>
    <property type="match status" value="1"/>
</dbReference>
<keyword evidence="10" id="KW-1185">Reference proteome</keyword>
<dbReference type="GO" id="GO:0005737">
    <property type="term" value="C:cytoplasm"/>
    <property type="evidence" value="ECO:0007669"/>
    <property type="project" value="TreeGrafter"/>
</dbReference>
<evidence type="ECO:0000259" key="7">
    <source>
        <dbReference type="PROSITE" id="PS50030"/>
    </source>
</evidence>
<evidence type="ECO:0000313" key="10">
    <source>
        <dbReference type="Proteomes" id="UP001300502"/>
    </source>
</evidence>
<dbReference type="SUPFAM" id="SSF57863">
    <property type="entry name" value="ArfGap/RecO-like zinc finger"/>
    <property type="match status" value="1"/>
</dbReference>
<dbReference type="InterPro" id="IPR015940">
    <property type="entry name" value="UBA"/>
</dbReference>
<dbReference type="InterPro" id="IPR038508">
    <property type="entry name" value="ArfGAP_dom_sf"/>
</dbReference>
<proteinExistence type="predicted"/>
<evidence type="ECO:0000256" key="2">
    <source>
        <dbReference type="ARBA" id="ARBA00022723"/>
    </source>
</evidence>
<reference evidence="9 10" key="1">
    <citation type="submission" date="2022-07" db="EMBL/GenBank/DDBJ databases">
        <title>Genome-wide signatures of adaptation to extreme environments.</title>
        <authorList>
            <person name="Cho C.H."/>
            <person name="Yoon H.S."/>
        </authorList>
    </citation>
    <scope>NUCLEOTIDE SEQUENCE [LARGE SCALE GENOMIC DNA]</scope>
    <source>
        <strain evidence="9 10">108.79 E11</strain>
    </source>
</reference>
<feature type="compositionally biased region" description="Low complexity" evidence="6">
    <location>
        <begin position="205"/>
        <end position="215"/>
    </location>
</feature>
<dbReference type="Pfam" id="PF01412">
    <property type="entry name" value="ArfGap"/>
    <property type="match status" value="1"/>
</dbReference>
<evidence type="ECO:0000256" key="3">
    <source>
        <dbReference type="ARBA" id="ARBA00022771"/>
    </source>
</evidence>
<dbReference type="GO" id="GO:0005096">
    <property type="term" value="F:GTPase activator activity"/>
    <property type="evidence" value="ECO:0007669"/>
    <property type="project" value="UniProtKB-KW"/>
</dbReference>
<dbReference type="Gene3D" id="1.10.8.10">
    <property type="entry name" value="DNA helicase RuvA subunit, C-terminal domain"/>
    <property type="match status" value="1"/>
</dbReference>
<comment type="caution">
    <text evidence="9">The sequence shown here is derived from an EMBL/GenBank/DDBJ whole genome shotgun (WGS) entry which is preliminary data.</text>
</comment>
<evidence type="ECO:0000256" key="1">
    <source>
        <dbReference type="ARBA" id="ARBA00022468"/>
    </source>
</evidence>
<dbReference type="EMBL" id="JANCYU010000057">
    <property type="protein sequence ID" value="KAK4527913.1"/>
    <property type="molecule type" value="Genomic_DNA"/>
</dbReference>
<feature type="region of interest" description="Disordered" evidence="6">
    <location>
        <begin position="205"/>
        <end position="224"/>
    </location>
</feature>
<dbReference type="PRINTS" id="PR00405">
    <property type="entry name" value="REVINTRACTNG"/>
</dbReference>
<dbReference type="InterPro" id="IPR037278">
    <property type="entry name" value="ARFGAP/RecO"/>
</dbReference>
<dbReference type="AlphaFoldDB" id="A0AAV9IKG3"/>
<gene>
    <name evidence="9" type="ORF">GAYE_SCF46G5846</name>
</gene>